<evidence type="ECO:0000259" key="8">
    <source>
        <dbReference type="PROSITE" id="PS50041"/>
    </source>
</evidence>
<proteinExistence type="inferred from homology"/>
<keyword evidence="10" id="KW-1185">Reference proteome</keyword>
<dbReference type="GO" id="GO:0016020">
    <property type="term" value="C:membrane"/>
    <property type="evidence" value="ECO:0007669"/>
    <property type="project" value="UniProtKB-SubCell"/>
</dbReference>
<dbReference type="AlphaFoldDB" id="A0AAV1JI58"/>
<dbReference type="InterPro" id="IPR002347">
    <property type="entry name" value="SDR_fam"/>
</dbReference>
<accession>A0AAV1JI58</accession>
<comment type="caution">
    <text evidence="9">The sequence shown here is derived from an EMBL/GenBank/DDBJ whole genome shotgun (WGS) entry which is preliminary data.</text>
</comment>
<dbReference type="PANTHER" id="PTHR43157:SF73">
    <property type="entry name" value="WW DOMAIN-CONTAINING OXIDOREDUCTASE-LIKE PROTEIN"/>
    <property type="match status" value="1"/>
</dbReference>
<evidence type="ECO:0000256" key="1">
    <source>
        <dbReference type="ARBA" id="ARBA00004141"/>
    </source>
</evidence>
<dbReference type="Proteomes" id="UP001497472">
    <property type="component" value="Unassembled WGS sequence"/>
</dbReference>
<dbReference type="Pfam" id="PF00153">
    <property type="entry name" value="Mito_carr"/>
    <property type="match status" value="2"/>
</dbReference>
<evidence type="ECO:0000313" key="9">
    <source>
        <dbReference type="EMBL" id="CAK1548624.1"/>
    </source>
</evidence>
<dbReference type="Gene3D" id="3.10.100.10">
    <property type="entry name" value="Mannose-Binding Protein A, subunit A"/>
    <property type="match status" value="2"/>
</dbReference>
<evidence type="ECO:0000256" key="4">
    <source>
        <dbReference type="ARBA" id="ARBA00023002"/>
    </source>
</evidence>
<keyword evidence="4" id="KW-0560">Oxidoreductase</keyword>
<evidence type="ECO:0000256" key="2">
    <source>
        <dbReference type="ARBA" id="ARBA00006375"/>
    </source>
</evidence>
<organism evidence="9 10">
    <name type="scientific">Leptosia nina</name>
    <dbReference type="NCBI Taxonomy" id="320188"/>
    <lineage>
        <taxon>Eukaryota</taxon>
        <taxon>Metazoa</taxon>
        <taxon>Ecdysozoa</taxon>
        <taxon>Arthropoda</taxon>
        <taxon>Hexapoda</taxon>
        <taxon>Insecta</taxon>
        <taxon>Pterygota</taxon>
        <taxon>Neoptera</taxon>
        <taxon>Endopterygota</taxon>
        <taxon>Lepidoptera</taxon>
        <taxon>Glossata</taxon>
        <taxon>Ditrysia</taxon>
        <taxon>Papilionoidea</taxon>
        <taxon>Pieridae</taxon>
        <taxon>Pierinae</taxon>
        <taxon>Leptosia</taxon>
    </lineage>
</organism>
<protein>
    <recommendedName>
        <fullName evidence="8">C-type lectin domain-containing protein</fullName>
    </recommendedName>
</protein>
<dbReference type="CDD" id="cd00037">
    <property type="entry name" value="CLECT"/>
    <property type="match status" value="2"/>
</dbReference>
<feature type="domain" description="C-type lectin" evidence="8">
    <location>
        <begin position="393"/>
        <end position="516"/>
    </location>
</feature>
<dbReference type="InterPro" id="IPR016186">
    <property type="entry name" value="C-type_lectin-like/link_sf"/>
</dbReference>
<gene>
    <name evidence="9" type="ORF">LNINA_LOCUS7991</name>
</gene>
<evidence type="ECO:0000256" key="5">
    <source>
        <dbReference type="ARBA" id="ARBA00023136"/>
    </source>
</evidence>
<evidence type="ECO:0000256" key="6">
    <source>
        <dbReference type="PROSITE-ProRule" id="PRU00282"/>
    </source>
</evidence>
<feature type="repeat" description="Solcar" evidence="6">
    <location>
        <begin position="26"/>
        <end position="106"/>
    </location>
</feature>
<evidence type="ECO:0000256" key="7">
    <source>
        <dbReference type="SAM" id="Coils"/>
    </source>
</evidence>
<keyword evidence="5 6" id="KW-0472">Membrane</keyword>
<dbReference type="SUPFAM" id="SSF103506">
    <property type="entry name" value="Mitochondrial carrier"/>
    <property type="match status" value="1"/>
</dbReference>
<feature type="repeat" description="Solcar" evidence="6">
    <location>
        <begin position="113"/>
        <end position="198"/>
    </location>
</feature>
<dbReference type="Pfam" id="PF00059">
    <property type="entry name" value="Lectin_C"/>
    <property type="match status" value="2"/>
</dbReference>
<dbReference type="PRINTS" id="PR00081">
    <property type="entry name" value="GDHRDH"/>
</dbReference>
<feature type="domain" description="C-type lectin" evidence="8">
    <location>
        <begin position="256"/>
        <end position="370"/>
    </location>
</feature>
<dbReference type="Gene3D" id="1.50.40.10">
    <property type="entry name" value="Mitochondrial carrier domain"/>
    <property type="match status" value="1"/>
</dbReference>
<dbReference type="InterPro" id="IPR018108">
    <property type="entry name" value="MCP_transmembrane"/>
</dbReference>
<dbReference type="Gene3D" id="3.40.50.720">
    <property type="entry name" value="NAD(P)-binding Rossmann-like Domain"/>
    <property type="match status" value="1"/>
</dbReference>
<evidence type="ECO:0000313" key="10">
    <source>
        <dbReference type="Proteomes" id="UP001497472"/>
    </source>
</evidence>
<dbReference type="GO" id="GO:0016491">
    <property type="term" value="F:oxidoreductase activity"/>
    <property type="evidence" value="ECO:0007669"/>
    <property type="project" value="UniProtKB-KW"/>
</dbReference>
<dbReference type="InterPro" id="IPR036291">
    <property type="entry name" value="NAD(P)-bd_dom_sf"/>
</dbReference>
<keyword evidence="3 6" id="KW-0812">Transmembrane</keyword>
<keyword evidence="7" id="KW-0175">Coiled coil</keyword>
<dbReference type="Pfam" id="PF00106">
    <property type="entry name" value="adh_short"/>
    <property type="match status" value="1"/>
</dbReference>
<feature type="coiled-coil region" evidence="7">
    <location>
        <begin position="533"/>
        <end position="596"/>
    </location>
</feature>
<dbReference type="PANTHER" id="PTHR43157">
    <property type="entry name" value="PHOSPHATIDYLINOSITOL-GLYCAN BIOSYNTHESIS CLASS F PROTEIN-RELATED"/>
    <property type="match status" value="1"/>
</dbReference>
<reference evidence="9 10" key="1">
    <citation type="submission" date="2023-11" db="EMBL/GenBank/DDBJ databases">
        <authorList>
            <person name="Okamura Y."/>
        </authorList>
    </citation>
    <scope>NUCLEOTIDE SEQUENCE [LARGE SCALE GENOMIC DNA]</scope>
</reference>
<name>A0AAV1JI58_9NEOP</name>
<dbReference type="PROSITE" id="PS50920">
    <property type="entry name" value="SOLCAR"/>
    <property type="match status" value="2"/>
</dbReference>
<sequence>MSKRQFLENGLNDGSMSVSMPKQTLSHHWKEFVCGGGAAFCNILISYPLNKLIFRQMMHGVEATFALNQLQKEGLGFLYRGMLPPLLQRSLSMSLMFGVYDECLEPLLDRKINPYVTKTIAGVVAGCFEATLMPFERLQTLLIHPKYHNKFRNTAHAASHISKVYGIKEFYRGLVPILLRNGPSNALFFIIRDEIKVKLPTQENMIYDGIQNFIAGASIGAFLSTLFYPLNVIKIESQRPKYRDDYRYEKSFNAFYKLHLEAVDWYQARIRCEAEGSELIVPDSLDEADSIPLLIAPILTRYEGVYVGMHDLYSERSFVTIKGSGLHDTILDLLWELQQPVHSGGRCVAMRRNGRLFVHPCSGRLPFACKIEASDVTYYPECDTYDSRWKLGPNQTCYITHLEPQTWYEAYSTCLGAGGHLTILDSKEEAEYIRDTFKQYDQHKTPGDFAFLGFSDIFQRYHYRTVLGDTLREGHVDWDFKCPGNFTKLEERCGGFRRSGLLSTNNCHLPSMFFCEKPANGTFRIKTTVRARVIMACRNIEKAEEAKKEIEESLKDLQDTGKIVIHKCDLSSLSSVREFSQNIMNCEQQINILVNNAGVMMCPKSETEDGFEMQFGTNHLAHFLLTMLLLPKIINSKPARIVTVSSKAHTRYNINFDDLNYKHRSYNAAEAYSQSKLANVLFSRELSSKLKEYNIEGVNTYSLHPGVIKTELGRHLDDTLFKGARRIIGFFLNPFMKTPELGAQTTIYCSVDEKCAQESGLYYSDCAVTSPDPKALNDEFSKKLWEKSVELVNLGDFNPFNTKA</sequence>
<dbReference type="SUPFAM" id="SSF51735">
    <property type="entry name" value="NAD(P)-binding Rossmann-fold domains"/>
    <property type="match status" value="1"/>
</dbReference>
<dbReference type="PROSITE" id="PS50041">
    <property type="entry name" value="C_TYPE_LECTIN_2"/>
    <property type="match status" value="2"/>
</dbReference>
<dbReference type="InterPro" id="IPR016187">
    <property type="entry name" value="CTDL_fold"/>
</dbReference>
<comment type="subcellular location">
    <subcellularLocation>
        <location evidence="1">Membrane</location>
        <topology evidence="1">Multi-pass membrane protein</topology>
    </subcellularLocation>
</comment>
<dbReference type="SMART" id="SM00034">
    <property type="entry name" value="CLECT"/>
    <property type="match status" value="2"/>
</dbReference>
<dbReference type="SUPFAM" id="SSF56436">
    <property type="entry name" value="C-type lectin-like"/>
    <property type="match status" value="2"/>
</dbReference>
<evidence type="ECO:0000256" key="3">
    <source>
        <dbReference type="ARBA" id="ARBA00022692"/>
    </source>
</evidence>
<dbReference type="InterPro" id="IPR023395">
    <property type="entry name" value="MCP_dom_sf"/>
</dbReference>
<dbReference type="EMBL" id="CAVLEF010000010">
    <property type="protein sequence ID" value="CAK1548624.1"/>
    <property type="molecule type" value="Genomic_DNA"/>
</dbReference>
<dbReference type="InterPro" id="IPR001304">
    <property type="entry name" value="C-type_lectin-like"/>
</dbReference>
<comment type="similarity">
    <text evidence="2">Belongs to the mitochondrial carrier (TC 2.A.29) family.</text>
</comment>